<gene>
    <name evidence="2" type="ORF">SDC9_51204</name>
</gene>
<sequence>MKTKGAPIGAPLLFPGANTLGGEAKPWGGSLPPLGRCAPPARAFAGPAPPGAPEGGAVGIAERGRHRLDAHAMLAQQGLGPGAAHLGQQPAQAFALVREPPLQAARCDPHRRGDRLERHRPHPEMQPDQRRHLLAHRARVMRLADEIAEVPLDQRDHVGVLGAVRPVGLGSCHDDRVRALREQHRRPEHPRECQRPRTLGMGEMHLLGAPAGVEAGADQCADPGEGEFAVLPARAGLRRADHVAQHQMRAVILEADLSAALQGPRPARQRRKPAPDRRRLHRAQPDRRERARPHAKAEPRAEQRVARQLGRLFEDVEIGGEGNRGVEVVEDLGRQPVAMEQNSHSAQIVIKVRENRLKN</sequence>
<protein>
    <submittedName>
        <fullName evidence="2">Uncharacterized protein</fullName>
    </submittedName>
</protein>
<reference evidence="2" key="1">
    <citation type="submission" date="2019-08" db="EMBL/GenBank/DDBJ databases">
        <authorList>
            <person name="Kucharzyk K."/>
            <person name="Murdoch R.W."/>
            <person name="Higgins S."/>
            <person name="Loffler F."/>
        </authorList>
    </citation>
    <scope>NUCLEOTIDE SEQUENCE</scope>
</reference>
<feature type="region of interest" description="Disordered" evidence="1">
    <location>
        <begin position="106"/>
        <end position="128"/>
    </location>
</feature>
<feature type="region of interest" description="Disordered" evidence="1">
    <location>
        <begin position="262"/>
        <end position="304"/>
    </location>
</feature>
<name>A0A644WRM4_9ZZZZ</name>
<proteinExistence type="predicted"/>
<dbReference type="AlphaFoldDB" id="A0A644WRM4"/>
<organism evidence="2">
    <name type="scientific">bioreactor metagenome</name>
    <dbReference type="NCBI Taxonomy" id="1076179"/>
    <lineage>
        <taxon>unclassified sequences</taxon>
        <taxon>metagenomes</taxon>
        <taxon>ecological metagenomes</taxon>
    </lineage>
</organism>
<evidence type="ECO:0000313" key="2">
    <source>
        <dbReference type="EMBL" id="MPM04923.1"/>
    </source>
</evidence>
<dbReference type="EMBL" id="VSSQ01001083">
    <property type="protein sequence ID" value="MPM04923.1"/>
    <property type="molecule type" value="Genomic_DNA"/>
</dbReference>
<feature type="compositionally biased region" description="Basic and acidic residues" evidence="1">
    <location>
        <begin position="273"/>
        <end position="289"/>
    </location>
</feature>
<feature type="compositionally biased region" description="Basic and acidic residues" evidence="1">
    <location>
        <begin position="295"/>
        <end position="304"/>
    </location>
</feature>
<evidence type="ECO:0000256" key="1">
    <source>
        <dbReference type="SAM" id="MobiDB-lite"/>
    </source>
</evidence>
<feature type="compositionally biased region" description="Basic and acidic residues" evidence="1">
    <location>
        <begin position="107"/>
        <end position="128"/>
    </location>
</feature>
<accession>A0A644WRM4</accession>
<comment type="caution">
    <text evidence="2">The sequence shown here is derived from an EMBL/GenBank/DDBJ whole genome shotgun (WGS) entry which is preliminary data.</text>
</comment>